<dbReference type="SMART" id="SM00249">
    <property type="entry name" value="PHD"/>
    <property type="match status" value="2"/>
</dbReference>
<dbReference type="Gene3D" id="3.30.40.10">
    <property type="entry name" value="Zinc/RING finger domain, C3HC4 (zinc finger)"/>
    <property type="match status" value="2"/>
</dbReference>
<gene>
    <name evidence="8" type="ORF">PACLA_8A041819</name>
</gene>
<evidence type="ECO:0000256" key="3">
    <source>
        <dbReference type="ARBA" id="ARBA00022723"/>
    </source>
</evidence>
<comment type="similarity">
    <text evidence="2">Belongs to the ING family.</text>
</comment>
<dbReference type="PROSITE" id="PS01359">
    <property type="entry name" value="ZF_PHD_1"/>
    <property type="match status" value="1"/>
</dbReference>
<dbReference type="InterPro" id="IPR001965">
    <property type="entry name" value="Znf_PHD"/>
</dbReference>
<feature type="compositionally biased region" description="Low complexity" evidence="7">
    <location>
        <begin position="517"/>
        <end position="530"/>
    </location>
</feature>
<sequence length="738" mass="82355">MFLKTNTTSEKCVGVVKAQAIFPKNPSQHAEDFKMLEKREEMKPWVSNKPIDCIRVDGASDEGPSHVEVQFLWTELHIQRKKVCTLVTTRQSGGSYLNKVELMNSCLAIAHSNLYIPSTLNGSNFTSQGLDSSQLEKNLDLATDVYIDRVNGAPCGDSNISLVKGVKPDEDASLHKRRPDLLCFLNGTKKNQAELRKSKPGVYEYFESIWAVRERHMVKGLPSQYAFMLVTCNNIKCIHPLCQQGGREIQHTWFETGPPVSMFPLPVKDPERPWRGQCQECNGICSGHYLKPQDTVRLISEKGVSVCDSLPPSVVLKEEFNRITKAGEATISDEVITCLAMKTMLDVKEVRMWIDHLKMVQERRKEGARKAAETRRKKKKAANQESSAVDKYCWCEGPEEGKMIGCDGSNCNFQWFHFECVGIKRAPPCQWYCPDCQEPEAEQTCYCSQPEYGIMARCYGAECTKVSFHLPCIGLTVVPPNWLCDECKVAYSDGESSEDDDGAIAIPKATLSRPTLNTSNTAASSSPQNTAIVETATPTSPKQTSKVVAISSFTTEFPTPPSSRGTSKDGGHDSTPQSGKRCRAPHKLIKEEAGEIVNSEVTELFTLRNLRAKIFETTGVAKARHLHDFVMLATYTTGRHDCVLIENDFKAVHSTGPHNMDLSEDRELVYYLHQYNLAKVQSRMPTFFPTTPKIHSGIVQVYASTWEIYSAKKALAMQRMEDCRGQGYDGAGNMTGNC</sequence>
<dbReference type="InterPro" id="IPR019786">
    <property type="entry name" value="Zinc_finger_PHD-type_CS"/>
</dbReference>
<evidence type="ECO:0000256" key="1">
    <source>
        <dbReference type="ARBA" id="ARBA00004123"/>
    </source>
</evidence>
<dbReference type="GO" id="GO:0008270">
    <property type="term" value="F:zinc ion binding"/>
    <property type="evidence" value="ECO:0007669"/>
    <property type="project" value="UniProtKB-KW"/>
</dbReference>
<dbReference type="CDD" id="cd15505">
    <property type="entry name" value="PHD_ING"/>
    <property type="match status" value="1"/>
</dbReference>
<evidence type="ECO:0000256" key="7">
    <source>
        <dbReference type="SAM" id="MobiDB-lite"/>
    </source>
</evidence>
<feature type="region of interest" description="Disordered" evidence="7">
    <location>
        <begin position="552"/>
        <end position="584"/>
    </location>
</feature>
<dbReference type="InterPro" id="IPR028651">
    <property type="entry name" value="ING_fam"/>
</dbReference>
<dbReference type="GO" id="GO:0005634">
    <property type="term" value="C:nucleus"/>
    <property type="evidence" value="ECO:0007669"/>
    <property type="project" value="UniProtKB-SubCell"/>
</dbReference>
<keyword evidence="6" id="KW-0539">Nucleus</keyword>
<dbReference type="PROSITE" id="PS50016">
    <property type="entry name" value="ZF_PHD_2"/>
    <property type="match status" value="1"/>
</dbReference>
<dbReference type="InterPro" id="IPR011011">
    <property type="entry name" value="Znf_FYVE_PHD"/>
</dbReference>
<evidence type="ECO:0000313" key="9">
    <source>
        <dbReference type="Proteomes" id="UP001152795"/>
    </source>
</evidence>
<dbReference type="AlphaFoldDB" id="A0A6S7FT15"/>
<evidence type="ECO:0000256" key="6">
    <source>
        <dbReference type="ARBA" id="ARBA00023242"/>
    </source>
</evidence>
<comment type="caution">
    <text evidence="8">The sequence shown here is derived from an EMBL/GenBank/DDBJ whole genome shotgun (WGS) entry which is preliminary data.</text>
</comment>
<keyword evidence="5" id="KW-0862">Zinc</keyword>
<feature type="region of interest" description="Disordered" evidence="7">
    <location>
        <begin position="509"/>
        <end position="530"/>
    </location>
</feature>
<evidence type="ECO:0000256" key="2">
    <source>
        <dbReference type="ARBA" id="ARBA00010210"/>
    </source>
</evidence>
<dbReference type="SUPFAM" id="SSF57903">
    <property type="entry name" value="FYVE/PHD zinc finger"/>
    <property type="match status" value="2"/>
</dbReference>
<dbReference type="Proteomes" id="UP001152795">
    <property type="component" value="Unassembled WGS sequence"/>
</dbReference>
<comment type="subcellular location">
    <subcellularLocation>
        <location evidence="1">Nucleus</location>
    </subcellularLocation>
</comment>
<proteinExistence type="inferred from homology"/>
<protein>
    <submittedName>
        <fullName evidence="8">Chromatin modification-related YNG2</fullName>
    </submittedName>
</protein>
<evidence type="ECO:0000256" key="5">
    <source>
        <dbReference type="ARBA" id="ARBA00022833"/>
    </source>
</evidence>
<accession>A0A6S7FT15</accession>
<name>A0A6S7FT15_PARCT</name>
<feature type="compositionally biased region" description="Polar residues" evidence="7">
    <location>
        <begin position="552"/>
        <end position="565"/>
    </location>
</feature>
<keyword evidence="4" id="KW-0863">Zinc-finger</keyword>
<dbReference type="InterPro" id="IPR019787">
    <property type="entry name" value="Znf_PHD-finger"/>
</dbReference>
<evidence type="ECO:0000313" key="8">
    <source>
        <dbReference type="EMBL" id="CAB3980273.1"/>
    </source>
</evidence>
<dbReference type="PANTHER" id="PTHR10333">
    <property type="entry name" value="INHIBITOR OF GROWTH PROTEIN"/>
    <property type="match status" value="1"/>
</dbReference>
<organism evidence="8 9">
    <name type="scientific">Paramuricea clavata</name>
    <name type="common">Red gorgonian</name>
    <name type="synonym">Violescent sea-whip</name>
    <dbReference type="NCBI Taxonomy" id="317549"/>
    <lineage>
        <taxon>Eukaryota</taxon>
        <taxon>Metazoa</taxon>
        <taxon>Cnidaria</taxon>
        <taxon>Anthozoa</taxon>
        <taxon>Octocorallia</taxon>
        <taxon>Malacalcyonacea</taxon>
        <taxon>Plexauridae</taxon>
        <taxon>Paramuricea</taxon>
    </lineage>
</organism>
<evidence type="ECO:0000256" key="4">
    <source>
        <dbReference type="ARBA" id="ARBA00022771"/>
    </source>
</evidence>
<dbReference type="InterPro" id="IPR013083">
    <property type="entry name" value="Znf_RING/FYVE/PHD"/>
</dbReference>
<reference evidence="8" key="1">
    <citation type="submission" date="2020-04" db="EMBL/GenBank/DDBJ databases">
        <authorList>
            <person name="Alioto T."/>
            <person name="Alioto T."/>
            <person name="Gomez Garrido J."/>
        </authorList>
    </citation>
    <scope>NUCLEOTIDE SEQUENCE</scope>
    <source>
        <strain evidence="8">A484AB</strain>
    </source>
</reference>
<keyword evidence="9" id="KW-1185">Reference proteome</keyword>
<keyword evidence="3" id="KW-0479">Metal-binding</keyword>
<dbReference type="OrthoDB" id="784962at2759"/>
<dbReference type="EMBL" id="CACRXK020000275">
    <property type="protein sequence ID" value="CAB3980273.1"/>
    <property type="molecule type" value="Genomic_DNA"/>
</dbReference>